<evidence type="ECO:0000313" key="3">
    <source>
        <dbReference type="Proteomes" id="UP000030745"/>
    </source>
</evidence>
<evidence type="ECO:0000256" key="1">
    <source>
        <dbReference type="SAM" id="MobiDB-lite"/>
    </source>
</evidence>
<feature type="region of interest" description="Disordered" evidence="1">
    <location>
        <begin position="36"/>
        <end position="69"/>
    </location>
</feature>
<proteinExistence type="predicted"/>
<dbReference type="OMA" id="HQSYNER"/>
<dbReference type="OrthoDB" id="10313913at2759"/>
<gene>
    <name evidence="2" type="ORF">SPRG_14505</name>
</gene>
<name>A0A067BPT5_SAPPC</name>
<dbReference type="EMBL" id="KK583318">
    <property type="protein sequence ID" value="KDO20258.1"/>
    <property type="molecule type" value="Genomic_DNA"/>
</dbReference>
<dbReference type="VEuPathDB" id="FungiDB:SPRG_14505"/>
<organism evidence="2 3">
    <name type="scientific">Saprolegnia parasitica (strain CBS 223.65)</name>
    <dbReference type="NCBI Taxonomy" id="695850"/>
    <lineage>
        <taxon>Eukaryota</taxon>
        <taxon>Sar</taxon>
        <taxon>Stramenopiles</taxon>
        <taxon>Oomycota</taxon>
        <taxon>Saprolegniomycetes</taxon>
        <taxon>Saprolegniales</taxon>
        <taxon>Saprolegniaceae</taxon>
        <taxon>Saprolegnia</taxon>
    </lineage>
</organism>
<dbReference type="Proteomes" id="UP000030745">
    <property type="component" value="Unassembled WGS sequence"/>
</dbReference>
<feature type="compositionally biased region" description="Polar residues" evidence="1">
    <location>
        <begin position="50"/>
        <end position="60"/>
    </location>
</feature>
<keyword evidence="3" id="KW-1185">Reference proteome</keyword>
<evidence type="ECO:0000313" key="2">
    <source>
        <dbReference type="EMBL" id="KDO20258.1"/>
    </source>
</evidence>
<dbReference type="GeneID" id="24136305"/>
<protein>
    <submittedName>
        <fullName evidence="2">Uncharacterized protein</fullName>
    </submittedName>
</protein>
<sequence>MPTLPTWLSFSKKRTPSTTALDPSVEYQYYDNAVLPSPTLESPKRDRIESISSDTTTANTEDLEPRSSPKQLISTNNVYQRCPPSPIRFAIKHVAYNKRSRPVSSPIALTGHARWQPPMSPIQKHIA</sequence>
<reference evidence="2 3" key="1">
    <citation type="journal article" date="2013" name="PLoS Genet.">
        <title>Distinctive expansion of potential virulence genes in the genome of the oomycete fish pathogen Saprolegnia parasitica.</title>
        <authorList>
            <person name="Jiang R.H."/>
            <person name="de Bruijn I."/>
            <person name="Haas B.J."/>
            <person name="Belmonte R."/>
            <person name="Lobach L."/>
            <person name="Christie J."/>
            <person name="van den Ackerveken G."/>
            <person name="Bottin A."/>
            <person name="Bulone V."/>
            <person name="Diaz-Moreno S.M."/>
            <person name="Dumas B."/>
            <person name="Fan L."/>
            <person name="Gaulin E."/>
            <person name="Govers F."/>
            <person name="Grenville-Briggs L.J."/>
            <person name="Horner N.R."/>
            <person name="Levin J.Z."/>
            <person name="Mammella M."/>
            <person name="Meijer H.J."/>
            <person name="Morris P."/>
            <person name="Nusbaum C."/>
            <person name="Oome S."/>
            <person name="Phillips A.J."/>
            <person name="van Rooyen D."/>
            <person name="Rzeszutek E."/>
            <person name="Saraiva M."/>
            <person name="Secombes C.J."/>
            <person name="Seidl M.F."/>
            <person name="Snel B."/>
            <person name="Stassen J.H."/>
            <person name="Sykes S."/>
            <person name="Tripathy S."/>
            <person name="van den Berg H."/>
            <person name="Vega-Arreguin J.C."/>
            <person name="Wawra S."/>
            <person name="Young S.K."/>
            <person name="Zeng Q."/>
            <person name="Dieguez-Uribeondo J."/>
            <person name="Russ C."/>
            <person name="Tyler B.M."/>
            <person name="van West P."/>
        </authorList>
    </citation>
    <scope>NUCLEOTIDE SEQUENCE [LARGE SCALE GENOMIC DNA]</scope>
    <source>
        <strain evidence="2 3">CBS 223.65</strain>
    </source>
</reference>
<dbReference type="AlphaFoldDB" id="A0A067BPT5"/>
<accession>A0A067BPT5</accession>
<dbReference type="KEGG" id="spar:SPRG_14505"/>
<dbReference type="RefSeq" id="XP_012209070.1">
    <property type="nucleotide sequence ID" value="XM_012353680.1"/>
</dbReference>